<feature type="region of interest" description="Disordered" evidence="12">
    <location>
        <begin position="20"/>
        <end position="40"/>
    </location>
</feature>
<name>A0A2V5KJF3_9BACL</name>
<dbReference type="PROSITE" id="PS50893">
    <property type="entry name" value="ABC_TRANSPORTER_2"/>
    <property type="match status" value="1"/>
</dbReference>
<dbReference type="PROSITE" id="PS00211">
    <property type="entry name" value="ABC_TRANSPORTER_1"/>
    <property type="match status" value="1"/>
</dbReference>
<evidence type="ECO:0000256" key="10">
    <source>
        <dbReference type="ARBA" id="ARBA00022989"/>
    </source>
</evidence>
<keyword evidence="4" id="KW-0813">Transport</keyword>
<dbReference type="AlphaFoldDB" id="A0A2V5KJF3"/>
<evidence type="ECO:0000256" key="13">
    <source>
        <dbReference type="SAM" id="Phobius"/>
    </source>
</evidence>
<dbReference type="InterPro" id="IPR003593">
    <property type="entry name" value="AAA+_ATPase"/>
</dbReference>
<evidence type="ECO:0000313" key="16">
    <source>
        <dbReference type="Proteomes" id="UP000247476"/>
    </source>
</evidence>
<dbReference type="CDD" id="cd03225">
    <property type="entry name" value="ABC_cobalt_CbiO_domain1"/>
    <property type="match status" value="1"/>
</dbReference>
<evidence type="ECO:0000256" key="7">
    <source>
        <dbReference type="ARBA" id="ARBA00022741"/>
    </source>
</evidence>
<dbReference type="SMART" id="SM00382">
    <property type="entry name" value="AAA"/>
    <property type="match status" value="1"/>
</dbReference>
<evidence type="ECO:0000256" key="5">
    <source>
        <dbReference type="ARBA" id="ARBA00022475"/>
    </source>
</evidence>
<protein>
    <recommendedName>
        <fullName evidence="14">ABC transporter domain-containing protein</fullName>
    </recommendedName>
</protein>
<feature type="transmembrane region" description="Helical" evidence="13">
    <location>
        <begin position="470"/>
        <end position="490"/>
    </location>
</feature>
<feature type="compositionally biased region" description="Low complexity" evidence="12">
    <location>
        <begin position="334"/>
        <end position="347"/>
    </location>
</feature>
<reference evidence="15 16" key="1">
    <citation type="submission" date="2018-05" db="EMBL/GenBank/DDBJ databases">
        <title>Paenibacillus flagellatus sp. nov., isolated from selenium mineral soil.</title>
        <authorList>
            <person name="Dai X."/>
        </authorList>
    </citation>
    <scope>NUCLEOTIDE SEQUENCE [LARGE SCALE GENOMIC DNA]</scope>
    <source>
        <strain evidence="15 16">DXL2</strain>
    </source>
</reference>
<dbReference type="InterPro" id="IPR003339">
    <property type="entry name" value="ABC/ECF_trnsptr_transmembrane"/>
</dbReference>
<keyword evidence="7" id="KW-0547">Nucleotide-binding</keyword>
<feature type="transmembrane region" description="Helical" evidence="13">
    <location>
        <begin position="606"/>
        <end position="624"/>
    </location>
</feature>
<dbReference type="InterPro" id="IPR027417">
    <property type="entry name" value="P-loop_NTPase"/>
</dbReference>
<sequence>MRRARLAAAVCGRDGASAAGSRRAADRSAGDGRSAAGGGGRTMPIIVEGLRIAGTDGRPVLDDVSCRIGEGELTLVVGRNGSGKSTFLDALAGLAAYEGAIVADGRPVRSGWGSVPNLDAIGRIGQVFQSPEKQLFAGTVRGEFRYSLRYLKLPRSEAERRTAEAMDRAGLPRPLLDGSPFRLSGGQKRRLALATTLSTEPEWLLLDEPTAGLDPAASAELIEALLARKRSARGGVVVATHDLDALLPAADRILMLAGGKLVASASADELAAAPGLWERAGLSRPTSVRLAEAMRGAGLPVPAAFMTAGQAAALLARGMRAGACGPAPGAAAEAAADPAQATRAGPAGTSEGRETPGPASAAADAGAAASSAAGWAEALDPRAKWLFYVCVSLGIIAQRDWTGFWIGAAVTAAVLMAAGVRWRSTVPVLRPYLAFAAVSTLVSGIGFGAGAGEYRLGPIGFSPGPASVTLLELLKVACVMVGGVALSAATTPFAMKSGLERALSPLRRLRFPVDAVSLTGSLLLRFIPVLRREAARFNRIARSRGKRVRRSGAIRLRDLPAMAVPLLLSLLAIASDLAAAIEARGYGRAGGRRTSGVALRMRRRDWAVAAGGVLLLAALLAFRARG</sequence>
<feature type="domain" description="ABC transporter" evidence="14">
    <location>
        <begin position="45"/>
        <end position="283"/>
    </location>
</feature>
<keyword evidence="8" id="KW-0067">ATP-binding</keyword>
<dbReference type="EMBL" id="QJVJ01000018">
    <property type="protein sequence ID" value="PYI50537.1"/>
    <property type="molecule type" value="Genomic_DNA"/>
</dbReference>
<dbReference type="GO" id="GO:0005886">
    <property type="term" value="C:plasma membrane"/>
    <property type="evidence" value="ECO:0007669"/>
    <property type="project" value="UniProtKB-SubCell"/>
</dbReference>
<evidence type="ECO:0000256" key="4">
    <source>
        <dbReference type="ARBA" id="ARBA00022448"/>
    </source>
</evidence>
<comment type="subcellular location">
    <subcellularLocation>
        <location evidence="2">Cell membrane</location>
        <topology evidence="2">Peripheral membrane protein</topology>
    </subcellularLocation>
    <subcellularLocation>
        <location evidence="1">Membrane</location>
        <topology evidence="1">Multi-pass membrane protein</topology>
    </subcellularLocation>
</comment>
<keyword evidence="9" id="KW-1278">Translocase</keyword>
<dbReference type="InterPro" id="IPR050095">
    <property type="entry name" value="ECF_ABC_transporter_ATP-bd"/>
</dbReference>
<dbReference type="Proteomes" id="UP000247476">
    <property type="component" value="Unassembled WGS sequence"/>
</dbReference>
<dbReference type="PANTHER" id="PTHR43553">
    <property type="entry name" value="HEAVY METAL TRANSPORTER"/>
    <property type="match status" value="1"/>
</dbReference>
<dbReference type="GO" id="GO:0016887">
    <property type="term" value="F:ATP hydrolysis activity"/>
    <property type="evidence" value="ECO:0007669"/>
    <property type="project" value="InterPro"/>
</dbReference>
<dbReference type="CDD" id="cd16914">
    <property type="entry name" value="EcfT"/>
    <property type="match status" value="1"/>
</dbReference>
<dbReference type="InterPro" id="IPR003439">
    <property type="entry name" value="ABC_transporter-like_ATP-bd"/>
</dbReference>
<evidence type="ECO:0000256" key="2">
    <source>
        <dbReference type="ARBA" id="ARBA00004202"/>
    </source>
</evidence>
<evidence type="ECO:0000256" key="9">
    <source>
        <dbReference type="ARBA" id="ARBA00022967"/>
    </source>
</evidence>
<dbReference type="GO" id="GO:0005524">
    <property type="term" value="F:ATP binding"/>
    <property type="evidence" value="ECO:0007669"/>
    <property type="project" value="UniProtKB-KW"/>
</dbReference>
<proteinExistence type="inferred from homology"/>
<comment type="caution">
    <text evidence="15">The sequence shown here is derived from an EMBL/GenBank/DDBJ whole genome shotgun (WGS) entry which is preliminary data.</text>
</comment>
<accession>A0A2V5KJF3</accession>
<dbReference type="Pfam" id="PF00005">
    <property type="entry name" value="ABC_tran"/>
    <property type="match status" value="1"/>
</dbReference>
<evidence type="ECO:0000259" key="14">
    <source>
        <dbReference type="PROSITE" id="PS50893"/>
    </source>
</evidence>
<comment type="similarity">
    <text evidence="3">Belongs to the ABC transporter superfamily.</text>
</comment>
<evidence type="ECO:0000256" key="12">
    <source>
        <dbReference type="SAM" id="MobiDB-lite"/>
    </source>
</evidence>
<evidence type="ECO:0000256" key="3">
    <source>
        <dbReference type="ARBA" id="ARBA00005417"/>
    </source>
</evidence>
<organism evidence="15 16">
    <name type="scientific">Paenibacillus flagellatus</name>
    <dbReference type="NCBI Taxonomy" id="2211139"/>
    <lineage>
        <taxon>Bacteria</taxon>
        <taxon>Bacillati</taxon>
        <taxon>Bacillota</taxon>
        <taxon>Bacilli</taxon>
        <taxon>Bacillales</taxon>
        <taxon>Paenibacillaceae</taxon>
        <taxon>Paenibacillus</taxon>
    </lineage>
</organism>
<dbReference type="Gene3D" id="3.40.50.300">
    <property type="entry name" value="P-loop containing nucleotide triphosphate hydrolases"/>
    <property type="match status" value="1"/>
</dbReference>
<dbReference type="InterPro" id="IPR015856">
    <property type="entry name" value="ABC_transpr_CbiO/EcfA_su"/>
</dbReference>
<dbReference type="InterPro" id="IPR017871">
    <property type="entry name" value="ABC_transporter-like_CS"/>
</dbReference>
<keyword evidence="16" id="KW-1185">Reference proteome</keyword>
<dbReference type="Pfam" id="PF02361">
    <property type="entry name" value="CbiQ"/>
    <property type="match status" value="1"/>
</dbReference>
<evidence type="ECO:0000313" key="15">
    <source>
        <dbReference type="EMBL" id="PYI50537.1"/>
    </source>
</evidence>
<feature type="transmembrane region" description="Helical" evidence="13">
    <location>
        <begin position="432"/>
        <end position="450"/>
    </location>
</feature>
<dbReference type="PANTHER" id="PTHR43553:SF1">
    <property type="entry name" value="ABC TRANSPORTER I FAMILY MEMBER 11, CHLOROPLASTIC"/>
    <property type="match status" value="1"/>
</dbReference>
<dbReference type="SUPFAM" id="SSF52540">
    <property type="entry name" value="P-loop containing nucleoside triphosphate hydrolases"/>
    <property type="match status" value="1"/>
</dbReference>
<keyword evidence="11 13" id="KW-0472">Membrane</keyword>
<keyword evidence="10 13" id="KW-1133">Transmembrane helix</keyword>
<dbReference type="GO" id="GO:0042626">
    <property type="term" value="F:ATPase-coupled transmembrane transporter activity"/>
    <property type="evidence" value="ECO:0007669"/>
    <property type="project" value="TreeGrafter"/>
</dbReference>
<evidence type="ECO:0000256" key="6">
    <source>
        <dbReference type="ARBA" id="ARBA00022692"/>
    </source>
</evidence>
<evidence type="ECO:0000256" key="8">
    <source>
        <dbReference type="ARBA" id="ARBA00022840"/>
    </source>
</evidence>
<evidence type="ECO:0000256" key="1">
    <source>
        <dbReference type="ARBA" id="ARBA00004141"/>
    </source>
</evidence>
<evidence type="ECO:0000256" key="11">
    <source>
        <dbReference type="ARBA" id="ARBA00023136"/>
    </source>
</evidence>
<keyword evidence="5" id="KW-1003">Cell membrane</keyword>
<feature type="transmembrane region" description="Helical" evidence="13">
    <location>
        <begin position="566"/>
        <end position="585"/>
    </location>
</feature>
<keyword evidence="6 13" id="KW-0812">Transmembrane</keyword>
<feature type="region of interest" description="Disordered" evidence="12">
    <location>
        <begin position="334"/>
        <end position="363"/>
    </location>
</feature>
<gene>
    <name evidence="15" type="ORF">DLM86_28980</name>
</gene>
<feature type="transmembrane region" description="Helical" evidence="13">
    <location>
        <begin position="401"/>
        <end position="420"/>
    </location>
</feature>